<proteinExistence type="predicted"/>
<dbReference type="SUPFAM" id="SSF48371">
    <property type="entry name" value="ARM repeat"/>
    <property type="match status" value="1"/>
</dbReference>
<evidence type="ECO:0000256" key="2">
    <source>
        <dbReference type="ARBA" id="ARBA00022448"/>
    </source>
</evidence>
<feature type="domain" description="Clathrin/coatomer adaptor adaptin-like N-terminal" evidence="5">
    <location>
        <begin position="24"/>
        <end position="261"/>
    </location>
</feature>
<comment type="subcellular location">
    <subcellularLocation>
        <location evidence="1">Endomembrane system</location>
    </subcellularLocation>
</comment>
<dbReference type="Proteomes" id="UP001214638">
    <property type="component" value="Unassembled WGS sequence"/>
</dbReference>
<dbReference type="InterPro" id="IPR011989">
    <property type="entry name" value="ARM-like"/>
</dbReference>
<dbReference type="KEGG" id="bdw:94334790"/>
<organism evidence="6 7">
    <name type="scientific">Babesia duncani</name>
    <dbReference type="NCBI Taxonomy" id="323732"/>
    <lineage>
        <taxon>Eukaryota</taxon>
        <taxon>Sar</taxon>
        <taxon>Alveolata</taxon>
        <taxon>Apicomplexa</taxon>
        <taxon>Aconoidasida</taxon>
        <taxon>Piroplasmida</taxon>
        <taxon>Babesiidae</taxon>
        <taxon>Babesia</taxon>
    </lineage>
</organism>
<dbReference type="GO" id="GO:0030117">
    <property type="term" value="C:membrane coat"/>
    <property type="evidence" value="ECO:0007669"/>
    <property type="project" value="InterPro"/>
</dbReference>
<dbReference type="EMBL" id="JALLKP010000001">
    <property type="protein sequence ID" value="KAK2197492.1"/>
    <property type="molecule type" value="Genomic_DNA"/>
</dbReference>
<evidence type="ECO:0000259" key="5">
    <source>
        <dbReference type="Pfam" id="PF01602"/>
    </source>
</evidence>
<keyword evidence="3" id="KW-0653">Protein transport</keyword>
<dbReference type="PANTHER" id="PTHR22780">
    <property type="entry name" value="ADAPTIN, ALPHA/GAMMA/EPSILON"/>
    <property type="match status" value="1"/>
</dbReference>
<sequence length="269" mass="31182">MIRGLVKFIRKLRDIENDREHEYSVKSELAKIRFKLSLGNQSGYEKKKNILKLCYIRMKGYDTGDLGCLESAQLLISEDFLERFAAYLACEILLDNVDHVLRLCINTALDHLADDRCEYLSLVLGFVANVHHKEVHEQLLGPILGMIESPVESSYIRKKLYMCVLQSYRVNPEMFDLDLWRSRIRTMLDLERDVSCILAITNLLYAFVSKEPKNWDDSTSILVHRLATVLEFNVPNQYIHHGIPAPHIIIRILSLLAIHNPSQGYHRFV</sequence>
<dbReference type="InterPro" id="IPR050840">
    <property type="entry name" value="Adaptor_Complx_Large_Subunit"/>
</dbReference>
<dbReference type="Pfam" id="PF01602">
    <property type="entry name" value="Adaptin_N"/>
    <property type="match status" value="1"/>
</dbReference>
<evidence type="ECO:0000256" key="3">
    <source>
        <dbReference type="ARBA" id="ARBA00022927"/>
    </source>
</evidence>
<dbReference type="GO" id="GO:0012505">
    <property type="term" value="C:endomembrane system"/>
    <property type="evidence" value="ECO:0007669"/>
    <property type="project" value="UniProtKB-SubCell"/>
</dbReference>
<protein>
    <submittedName>
        <fullName evidence="6">Bifunctional Armadillo-like helical/Armadillo-type fold/Clathrin-coatomer adaptor</fullName>
    </submittedName>
</protein>
<evidence type="ECO:0000256" key="1">
    <source>
        <dbReference type="ARBA" id="ARBA00004308"/>
    </source>
</evidence>
<dbReference type="Gene3D" id="1.25.10.10">
    <property type="entry name" value="Leucine-rich Repeat Variant"/>
    <property type="match status" value="1"/>
</dbReference>
<dbReference type="GeneID" id="94334790"/>
<keyword evidence="2" id="KW-0813">Transport</keyword>
<dbReference type="AlphaFoldDB" id="A0AAD9PN69"/>
<evidence type="ECO:0000313" key="6">
    <source>
        <dbReference type="EMBL" id="KAK2197492.1"/>
    </source>
</evidence>
<dbReference type="InterPro" id="IPR016024">
    <property type="entry name" value="ARM-type_fold"/>
</dbReference>
<dbReference type="InterPro" id="IPR002553">
    <property type="entry name" value="Clathrin/coatomer_adapt-like_N"/>
</dbReference>
<keyword evidence="7" id="KW-1185">Reference proteome</keyword>
<dbReference type="GO" id="GO:0016192">
    <property type="term" value="P:vesicle-mediated transport"/>
    <property type="evidence" value="ECO:0007669"/>
    <property type="project" value="InterPro"/>
</dbReference>
<evidence type="ECO:0000256" key="4">
    <source>
        <dbReference type="ARBA" id="ARBA00023136"/>
    </source>
</evidence>
<dbReference type="GO" id="GO:0006886">
    <property type="term" value="P:intracellular protein transport"/>
    <property type="evidence" value="ECO:0007669"/>
    <property type="project" value="InterPro"/>
</dbReference>
<evidence type="ECO:0000313" key="7">
    <source>
        <dbReference type="Proteomes" id="UP001214638"/>
    </source>
</evidence>
<name>A0AAD9PN69_9APIC</name>
<comment type="caution">
    <text evidence="6">The sequence shown here is derived from an EMBL/GenBank/DDBJ whole genome shotgun (WGS) entry which is preliminary data.</text>
</comment>
<accession>A0AAD9PN69</accession>
<dbReference type="RefSeq" id="XP_067804334.1">
    <property type="nucleotide sequence ID" value="XM_067945543.1"/>
</dbReference>
<gene>
    <name evidence="6" type="ORF">BdWA1_000492</name>
</gene>
<reference evidence="6" key="1">
    <citation type="journal article" date="2023" name="Nat. Microbiol.">
        <title>Babesia duncani multi-omics identifies virulence factors and drug targets.</title>
        <authorList>
            <person name="Singh P."/>
            <person name="Lonardi S."/>
            <person name="Liang Q."/>
            <person name="Vydyam P."/>
            <person name="Khabirova E."/>
            <person name="Fang T."/>
            <person name="Gihaz S."/>
            <person name="Thekkiniath J."/>
            <person name="Munshi M."/>
            <person name="Abel S."/>
            <person name="Ciampossin L."/>
            <person name="Batugedara G."/>
            <person name="Gupta M."/>
            <person name="Lu X.M."/>
            <person name="Lenz T."/>
            <person name="Chakravarty S."/>
            <person name="Cornillot E."/>
            <person name="Hu Y."/>
            <person name="Ma W."/>
            <person name="Gonzalez L.M."/>
            <person name="Sanchez S."/>
            <person name="Estrada K."/>
            <person name="Sanchez-Flores A."/>
            <person name="Montero E."/>
            <person name="Harb O.S."/>
            <person name="Le Roch K.G."/>
            <person name="Mamoun C.B."/>
        </authorList>
    </citation>
    <scope>NUCLEOTIDE SEQUENCE</scope>
    <source>
        <strain evidence="6">WA1</strain>
    </source>
</reference>
<keyword evidence="4" id="KW-0472">Membrane</keyword>